<evidence type="ECO:0000256" key="6">
    <source>
        <dbReference type="ARBA" id="ARBA00022499"/>
    </source>
</evidence>
<keyword evidence="7" id="KW-0597">Phosphoprotein</keyword>
<evidence type="ECO:0000256" key="15">
    <source>
        <dbReference type="ARBA" id="ARBA00023125"/>
    </source>
</evidence>
<evidence type="ECO:0000256" key="10">
    <source>
        <dbReference type="ARBA" id="ARBA00022843"/>
    </source>
</evidence>
<evidence type="ECO:0000256" key="19">
    <source>
        <dbReference type="ARBA" id="ARBA00023242"/>
    </source>
</evidence>
<evidence type="ECO:0000256" key="8">
    <source>
        <dbReference type="ARBA" id="ARBA00022664"/>
    </source>
</evidence>
<evidence type="ECO:0000256" key="3">
    <source>
        <dbReference type="ARBA" id="ARBA00010386"/>
    </source>
</evidence>
<feature type="domain" description="Pinin/SDK/MemA protein" evidence="22">
    <location>
        <begin position="75"/>
        <end position="107"/>
    </location>
</feature>
<name>A0ABV0N1A9_9TELE</name>
<evidence type="ECO:0000256" key="21">
    <source>
        <dbReference type="SAM" id="MobiDB-lite"/>
    </source>
</evidence>
<keyword evidence="6" id="KW-1017">Isopeptide bond</keyword>
<feature type="region of interest" description="Disordered" evidence="21">
    <location>
        <begin position="56"/>
        <end position="81"/>
    </location>
</feature>
<accession>A0ABV0N1A9</accession>
<evidence type="ECO:0000256" key="1">
    <source>
        <dbReference type="ARBA" id="ARBA00004324"/>
    </source>
</evidence>
<evidence type="ECO:0000256" key="9">
    <source>
        <dbReference type="ARBA" id="ARBA00022728"/>
    </source>
</evidence>
<dbReference type="PANTHER" id="PTHR12707">
    <property type="entry name" value="PINN"/>
    <property type="match status" value="1"/>
</dbReference>
<protein>
    <recommendedName>
        <fullName evidence="4">Pinin</fullName>
    </recommendedName>
</protein>
<evidence type="ECO:0000259" key="22">
    <source>
        <dbReference type="Pfam" id="PF04696"/>
    </source>
</evidence>
<feature type="domain" description="Pinin/SDK" evidence="23">
    <location>
        <begin position="4"/>
        <end position="71"/>
    </location>
</feature>
<keyword evidence="11" id="KW-0965">Cell junction</keyword>
<evidence type="ECO:0000256" key="18">
    <source>
        <dbReference type="ARBA" id="ARBA00023187"/>
    </source>
</evidence>
<keyword evidence="25" id="KW-1185">Reference proteome</keyword>
<organism evidence="24 25">
    <name type="scientific">Goodea atripinnis</name>
    <dbReference type="NCBI Taxonomy" id="208336"/>
    <lineage>
        <taxon>Eukaryota</taxon>
        <taxon>Metazoa</taxon>
        <taxon>Chordata</taxon>
        <taxon>Craniata</taxon>
        <taxon>Vertebrata</taxon>
        <taxon>Euteleostomi</taxon>
        <taxon>Actinopterygii</taxon>
        <taxon>Neopterygii</taxon>
        <taxon>Teleostei</taxon>
        <taxon>Neoteleostei</taxon>
        <taxon>Acanthomorphata</taxon>
        <taxon>Ovalentaria</taxon>
        <taxon>Atherinomorphae</taxon>
        <taxon>Cyprinodontiformes</taxon>
        <taxon>Goodeidae</taxon>
        <taxon>Goodea</taxon>
    </lineage>
</organism>
<evidence type="ECO:0000256" key="20">
    <source>
        <dbReference type="ARBA" id="ARBA00025916"/>
    </source>
</evidence>
<feature type="compositionally biased region" description="Basic and acidic residues" evidence="21">
    <location>
        <begin position="96"/>
        <end position="107"/>
    </location>
</feature>
<feature type="region of interest" description="Disordered" evidence="21">
    <location>
        <begin position="19"/>
        <end position="42"/>
    </location>
</feature>
<keyword evidence="8" id="KW-0507">mRNA processing</keyword>
<dbReference type="Proteomes" id="UP001476798">
    <property type="component" value="Unassembled WGS sequence"/>
</dbReference>
<dbReference type="Pfam" id="PF04696">
    <property type="entry name" value="Pinin_SDK_memA"/>
    <property type="match status" value="1"/>
</dbReference>
<keyword evidence="16" id="KW-0010">Activator</keyword>
<evidence type="ECO:0000256" key="12">
    <source>
        <dbReference type="ARBA" id="ARBA00022990"/>
    </source>
</evidence>
<evidence type="ECO:0000256" key="7">
    <source>
        <dbReference type="ARBA" id="ARBA00022553"/>
    </source>
</evidence>
<evidence type="ECO:0000259" key="23">
    <source>
        <dbReference type="Pfam" id="PF04697"/>
    </source>
</evidence>
<keyword evidence="15" id="KW-0238">DNA-binding</keyword>
<keyword evidence="18" id="KW-0508">mRNA splicing</keyword>
<keyword evidence="12" id="KW-0007">Acetylation</keyword>
<dbReference type="InterPro" id="IPR039853">
    <property type="entry name" value="Pinin"/>
</dbReference>
<comment type="subunit">
    <text evidence="20">Found in a mRNA splicing-dependent exon junction complex (EJC). Found in a complex with SR proteins. Found in a mRNP complex with RNPS1. Component of the PSAP complex consisting of RNPS1, SAP18 and PNN. Interacts with PNISR, CTBP1, CTBP2, KRT8, KRT18, KRT19, PS1D/PNO40, PPIG, RNPS1, SFRS4 and SRRM2. Identified in the spliceosome C complex.</text>
</comment>
<evidence type="ECO:0000256" key="14">
    <source>
        <dbReference type="ARBA" id="ARBA00023054"/>
    </source>
</evidence>
<evidence type="ECO:0000256" key="13">
    <source>
        <dbReference type="ARBA" id="ARBA00023015"/>
    </source>
</evidence>
<feature type="compositionally biased region" description="Basic and acidic residues" evidence="21">
    <location>
        <begin position="59"/>
        <end position="78"/>
    </location>
</feature>
<keyword evidence="5" id="KW-0488">Methylation</keyword>
<keyword evidence="9" id="KW-0747">Spliceosome</keyword>
<proteinExistence type="inferred from homology"/>
<evidence type="ECO:0000313" key="25">
    <source>
        <dbReference type="Proteomes" id="UP001476798"/>
    </source>
</evidence>
<gene>
    <name evidence="24" type="ORF">GOODEAATRI_014203</name>
</gene>
<keyword evidence="17" id="KW-0804">Transcription</keyword>
<keyword evidence="19" id="KW-0539">Nucleus</keyword>
<feature type="region of interest" description="Disordered" evidence="21">
    <location>
        <begin position="96"/>
        <end position="115"/>
    </location>
</feature>
<dbReference type="InterPro" id="IPR006787">
    <property type="entry name" value="Pinin_SDK_N"/>
</dbReference>
<keyword evidence="10" id="KW-0832">Ubl conjugation</keyword>
<dbReference type="Pfam" id="PF04697">
    <property type="entry name" value="Pinin_SDK_N"/>
    <property type="match status" value="1"/>
</dbReference>
<evidence type="ECO:0000313" key="24">
    <source>
        <dbReference type="EMBL" id="MEQ2165170.1"/>
    </source>
</evidence>
<dbReference type="InterPro" id="IPR006786">
    <property type="entry name" value="Pinin_SDK_MemA"/>
</dbReference>
<evidence type="ECO:0000256" key="2">
    <source>
        <dbReference type="ARBA" id="ARBA00004568"/>
    </source>
</evidence>
<dbReference type="PANTHER" id="PTHR12707:SF0">
    <property type="entry name" value="PININ"/>
    <property type="match status" value="1"/>
</dbReference>
<dbReference type="EMBL" id="JAHRIO010020981">
    <property type="protein sequence ID" value="MEQ2165170.1"/>
    <property type="molecule type" value="Genomic_DNA"/>
</dbReference>
<evidence type="ECO:0000256" key="11">
    <source>
        <dbReference type="ARBA" id="ARBA00022949"/>
    </source>
</evidence>
<evidence type="ECO:0000256" key="5">
    <source>
        <dbReference type="ARBA" id="ARBA00022481"/>
    </source>
</evidence>
<evidence type="ECO:0000256" key="16">
    <source>
        <dbReference type="ARBA" id="ARBA00023159"/>
    </source>
</evidence>
<keyword evidence="13" id="KW-0805">Transcription regulation</keyword>
<feature type="compositionally biased region" description="Basic and acidic residues" evidence="21">
    <location>
        <begin position="22"/>
        <end position="34"/>
    </location>
</feature>
<keyword evidence="14" id="KW-0175">Coiled coil</keyword>
<comment type="caution">
    <text evidence="24">The sequence shown here is derived from an EMBL/GenBank/DDBJ whole genome shotgun (WGS) entry which is preliminary data.</text>
</comment>
<comment type="similarity">
    <text evidence="3">Belongs to the pinin family.</text>
</comment>
<reference evidence="24 25" key="1">
    <citation type="submission" date="2021-06" db="EMBL/GenBank/DDBJ databases">
        <authorList>
            <person name="Palmer J.M."/>
        </authorList>
    </citation>
    <scope>NUCLEOTIDE SEQUENCE [LARGE SCALE GENOMIC DNA]</scope>
    <source>
        <strain evidence="24 25">GA_2019</strain>
        <tissue evidence="24">Muscle</tissue>
    </source>
</reference>
<sequence length="115" mass="13060">MGSGGPPAKQRDIEGALLRLAGDQRARRDVRHDSDAEDDDDVKKVRCRPALQSSVVATSKERTRRDLIQDQTMDEKGKQRNRRMFGLLMGTLQKFKQESNDSSEKVSKNMFKPVI</sequence>
<evidence type="ECO:0000256" key="4">
    <source>
        <dbReference type="ARBA" id="ARBA00020056"/>
    </source>
</evidence>
<evidence type="ECO:0000256" key="17">
    <source>
        <dbReference type="ARBA" id="ARBA00023163"/>
    </source>
</evidence>
<comment type="subcellular location">
    <subcellularLocation>
        <location evidence="2">Cell junction</location>
        <location evidence="2">Desmosome</location>
    </subcellularLocation>
    <subcellularLocation>
        <location evidence="1">Nucleus speckle</location>
    </subcellularLocation>
</comment>